<evidence type="ECO:0000313" key="2">
    <source>
        <dbReference type="Proteomes" id="UP000694892"/>
    </source>
</evidence>
<organism evidence="1 2">
    <name type="scientific">Xenopus laevis</name>
    <name type="common">African clawed frog</name>
    <dbReference type="NCBI Taxonomy" id="8355"/>
    <lineage>
        <taxon>Eukaryota</taxon>
        <taxon>Metazoa</taxon>
        <taxon>Chordata</taxon>
        <taxon>Craniata</taxon>
        <taxon>Vertebrata</taxon>
        <taxon>Euteleostomi</taxon>
        <taxon>Amphibia</taxon>
        <taxon>Batrachia</taxon>
        <taxon>Anura</taxon>
        <taxon>Pipoidea</taxon>
        <taxon>Pipidae</taxon>
        <taxon>Xenopodinae</taxon>
        <taxon>Xenopus</taxon>
        <taxon>Xenopus</taxon>
    </lineage>
</organism>
<sequence>MCYVVSRATWLLVFIQRHRHTQTRGLGFTECRGLGLYLIGWMFLGNNIIQQSSAIRQTLSGAIPSLLSKIDVVLMLKLKITHNA</sequence>
<gene>
    <name evidence="1" type="ORF">XELAEV_18009980mg</name>
</gene>
<reference evidence="2" key="1">
    <citation type="journal article" date="2016" name="Nature">
        <title>Genome evolution in the allotetraploid frog Xenopus laevis.</title>
        <authorList>
            <person name="Session A.M."/>
            <person name="Uno Y."/>
            <person name="Kwon T."/>
            <person name="Chapman J.A."/>
            <person name="Toyoda A."/>
            <person name="Takahashi S."/>
            <person name="Fukui A."/>
            <person name="Hikosaka A."/>
            <person name="Suzuki A."/>
            <person name="Kondo M."/>
            <person name="van Heeringen S.J."/>
            <person name="Quigley I."/>
            <person name="Heinz S."/>
            <person name="Ogino H."/>
            <person name="Ochi H."/>
            <person name="Hellsten U."/>
            <person name="Lyons J.B."/>
            <person name="Simakov O."/>
            <person name="Putnam N."/>
            <person name="Stites J."/>
            <person name="Kuroki Y."/>
            <person name="Tanaka T."/>
            <person name="Michiue T."/>
            <person name="Watanabe M."/>
            <person name="Bogdanovic O."/>
            <person name="Lister R."/>
            <person name="Georgiou G."/>
            <person name="Paranjpe S.S."/>
            <person name="van Kruijsbergen I."/>
            <person name="Shu S."/>
            <person name="Carlson J."/>
            <person name="Kinoshita T."/>
            <person name="Ohta Y."/>
            <person name="Mawaribuchi S."/>
            <person name="Jenkins J."/>
            <person name="Grimwood J."/>
            <person name="Schmutz J."/>
            <person name="Mitros T."/>
            <person name="Mozaffari S.V."/>
            <person name="Suzuki Y."/>
            <person name="Haramoto Y."/>
            <person name="Yamamoto T.S."/>
            <person name="Takagi C."/>
            <person name="Heald R."/>
            <person name="Miller K."/>
            <person name="Haudenschild C."/>
            <person name="Kitzman J."/>
            <person name="Nakayama T."/>
            <person name="Izutsu Y."/>
            <person name="Robert J."/>
            <person name="Fortriede J."/>
            <person name="Burns K."/>
            <person name="Lotay V."/>
            <person name="Karimi K."/>
            <person name="Yasuoka Y."/>
            <person name="Dichmann D.S."/>
            <person name="Flajnik M.F."/>
            <person name="Houston D.W."/>
            <person name="Shendure J."/>
            <person name="DuPasquier L."/>
            <person name="Vize P.D."/>
            <person name="Zorn A.M."/>
            <person name="Ito M."/>
            <person name="Marcotte E.M."/>
            <person name="Wallingford J.B."/>
            <person name="Ito Y."/>
            <person name="Asashima M."/>
            <person name="Ueno N."/>
            <person name="Matsuda Y."/>
            <person name="Veenstra G.J."/>
            <person name="Fujiyama A."/>
            <person name="Harland R.M."/>
            <person name="Taira M."/>
            <person name="Rokhsar D.S."/>
        </authorList>
    </citation>
    <scope>NUCLEOTIDE SEQUENCE [LARGE SCALE GENOMIC DNA]</scope>
    <source>
        <strain evidence="2">J</strain>
    </source>
</reference>
<accession>A0A974DVR6</accession>
<dbReference type="AlphaFoldDB" id="A0A974DVR6"/>
<proteinExistence type="predicted"/>
<protein>
    <submittedName>
        <fullName evidence="1">Uncharacterized protein</fullName>
    </submittedName>
</protein>
<dbReference type="Proteomes" id="UP000694892">
    <property type="component" value="Chromosome 1S"/>
</dbReference>
<dbReference type="EMBL" id="CM004467">
    <property type="protein sequence ID" value="OCT97752.1"/>
    <property type="molecule type" value="Genomic_DNA"/>
</dbReference>
<evidence type="ECO:0000313" key="1">
    <source>
        <dbReference type="EMBL" id="OCT97752.1"/>
    </source>
</evidence>
<name>A0A974DVR6_XENLA</name>